<keyword evidence="1" id="KW-1133">Transmembrane helix</keyword>
<evidence type="ECO:0000313" key="2">
    <source>
        <dbReference type="EMBL" id="NYI82300.1"/>
    </source>
</evidence>
<dbReference type="AlphaFoldDB" id="A0A853APE6"/>
<dbReference type="RefSeq" id="WP_179717977.1">
    <property type="nucleotide sequence ID" value="NZ_BAABFH010000001.1"/>
</dbReference>
<keyword evidence="1" id="KW-0472">Membrane</keyword>
<reference evidence="2 3" key="1">
    <citation type="submission" date="2020-07" db="EMBL/GenBank/DDBJ databases">
        <title>Sequencing the genomes of 1000 actinobacteria strains.</title>
        <authorList>
            <person name="Klenk H.-P."/>
        </authorList>
    </citation>
    <scope>NUCLEOTIDE SEQUENCE [LARGE SCALE GENOMIC DNA]</scope>
    <source>
        <strain evidence="2 3">DSM 44065</strain>
    </source>
</reference>
<accession>A0A853APE6</accession>
<sequence>MSTLKAIAGGVVMVVIGILLRIYGGETEVGPFELGTVGNVVAIIGGVEILIALSYVFFPAKKKELD</sequence>
<feature type="transmembrane region" description="Helical" evidence="1">
    <location>
        <begin position="7"/>
        <end position="24"/>
    </location>
</feature>
<evidence type="ECO:0000256" key="1">
    <source>
        <dbReference type="SAM" id="Phobius"/>
    </source>
</evidence>
<dbReference type="Proteomes" id="UP000587002">
    <property type="component" value="Unassembled WGS sequence"/>
</dbReference>
<proteinExistence type="predicted"/>
<keyword evidence="1" id="KW-0812">Transmembrane</keyword>
<feature type="transmembrane region" description="Helical" evidence="1">
    <location>
        <begin position="36"/>
        <end position="58"/>
    </location>
</feature>
<comment type="caution">
    <text evidence="2">The sequence shown here is derived from an EMBL/GenBank/DDBJ whole genome shotgun (WGS) entry which is preliminary data.</text>
</comment>
<dbReference type="EMBL" id="JACCFJ010000001">
    <property type="protein sequence ID" value="NYI82300.1"/>
    <property type="molecule type" value="Genomic_DNA"/>
</dbReference>
<organism evidence="2 3">
    <name type="scientific">Saccharopolyspora hordei</name>
    <dbReference type="NCBI Taxonomy" id="1838"/>
    <lineage>
        <taxon>Bacteria</taxon>
        <taxon>Bacillati</taxon>
        <taxon>Actinomycetota</taxon>
        <taxon>Actinomycetes</taxon>
        <taxon>Pseudonocardiales</taxon>
        <taxon>Pseudonocardiaceae</taxon>
        <taxon>Saccharopolyspora</taxon>
    </lineage>
</organism>
<name>A0A853APE6_9PSEU</name>
<evidence type="ECO:0000313" key="3">
    <source>
        <dbReference type="Proteomes" id="UP000587002"/>
    </source>
</evidence>
<gene>
    <name evidence="2" type="ORF">HNR68_000930</name>
</gene>
<keyword evidence="3" id="KW-1185">Reference proteome</keyword>
<protein>
    <submittedName>
        <fullName evidence="2">Uncharacterized protein</fullName>
    </submittedName>
</protein>